<feature type="domain" description="Formyl transferase C-terminal" evidence="7">
    <location>
        <begin position="201"/>
        <end position="297"/>
    </location>
</feature>
<feature type="binding site" evidence="5">
    <location>
        <begin position="108"/>
        <end position="111"/>
    </location>
    <ligand>
        <name>(6S)-5,6,7,8-tetrahydrofolate</name>
        <dbReference type="ChEBI" id="CHEBI:57453"/>
    </ligand>
</feature>
<reference evidence="8 9" key="1">
    <citation type="submission" date="2018-11" db="EMBL/GenBank/DDBJ databases">
        <title>YIM 102482-1 draft genome.</title>
        <authorList>
            <person name="Li G."/>
            <person name="Jiang Y."/>
        </authorList>
    </citation>
    <scope>NUCLEOTIDE SEQUENCE [LARGE SCALE GENOMIC DNA]</scope>
    <source>
        <strain evidence="8 9">YIM 102482-1</strain>
    </source>
</reference>
<comment type="function">
    <text evidence="5">Attaches a formyl group to the free amino group of methionyl-tRNA(fMet). The formyl group appears to play a dual role in the initiator identity of N-formylmethionyl-tRNA by promoting its recognition by IF2 and preventing the misappropriation of this tRNA by the elongation apparatus.</text>
</comment>
<dbReference type="InterPro" id="IPR005793">
    <property type="entry name" value="Formyl_trans_C"/>
</dbReference>
<gene>
    <name evidence="5 8" type="primary">fmt</name>
    <name evidence="8" type="ORF">EG850_05575</name>
</gene>
<accession>A0A3P3W074</accession>
<comment type="similarity">
    <text evidence="1 5">Belongs to the Fmt family.</text>
</comment>
<dbReference type="EMBL" id="RQVS01000005">
    <property type="protein sequence ID" value="RRJ87276.1"/>
    <property type="molecule type" value="Genomic_DNA"/>
</dbReference>
<dbReference type="InterPro" id="IPR005794">
    <property type="entry name" value="Fmt"/>
</dbReference>
<feature type="domain" description="Formyl transferase N-terminal" evidence="6">
    <location>
        <begin position="1"/>
        <end position="173"/>
    </location>
</feature>
<comment type="catalytic activity">
    <reaction evidence="5">
        <text>L-methionyl-tRNA(fMet) + (6R)-10-formyltetrahydrofolate = N-formyl-L-methionyl-tRNA(fMet) + (6S)-5,6,7,8-tetrahydrofolate + H(+)</text>
        <dbReference type="Rhea" id="RHEA:24380"/>
        <dbReference type="Rhea" id="RHEA-COMP:9952"/>
        <dbReference type="Rhea" id="RHEA-COMP:9953"/>
        <dbReference type="ChEBI" id="CHEBI:15378"/>
        <dbReference type="ChEBI" id="CHEBI:57453"/>
        <dbReference type="ChEBI" id="CHEBI:78530"/>
        <dbReference type="ChEBI" id="CHEBI:78844"/>
        <dbReference type="ChEBI" id="CHEBI:195366"/>
        <dbReference type="EC" id="2.1.2.9"/>
    </reaction>
</comment>
<evidence type="ECO:0000256" key="2">
    <source>
        <dbReference type="ARBA" id="ARBA00012261"/>
    </source>
</evidence>
<dbReference type="GO" id="GO:0004479">
    <property type="term" value="F:methionyl-tRNA formyltransferase activity"/>
    <property type="evidence" value="ECO:0007669"/>
    <property type="project" value="UniProtKB-UniRule"/>
</dbReference>
<evidence type="ECO:0000313" key="8">
    <source>
        <dbReference type="EMBL" id="RRJ87276.1"/>
    </source>
</evidence>
<dbReference type="Proteomes" id="UP000274391">
    <property type="component" value="Unassembled WGS sequence"/>
</dbReference>
<dbReference type="AlphaFoldDB" id="A0A3P3W074"/>
<proteinExistence type="inferred from homology"/>
<keyword evidence="4 5" id="KW-0648">Protein biosynthesis</keyword>
<dbReference type="GO" id="GO:0005829">
    <property type="term" value="C:cytosol"/>
    <property type="evidence" value="ECO:0007669"/>
    <property type="project" value="TreeGrafter"/>
</dbReference>
<protein>
    <recommendedName>
        <fullName evidence="2 5">Methionyl-tRNA formyltransferase</fullName>
        <ecNumber evidence="2 5">2.1.2.9</ecNumber>
    </recommendedName>
</protein>
<dbReference type="NCBIfam" id="TIGR00460">
    <property type="entry name" value="fmt"/>
    <property type="match status" value="1"/>
</dbReference>
<dbReference type="CDD" id="cd08646">
    <property type="entry name" value="FMT_core_Met-tRNA-FMT_N"/>
    <property type="match status" value="1"/>
</dbReference>
<evidence type="ECO:0000256" key="1">
    <source>
        <dbReference type="ARBA" id="ARBA00010699"/>
    </source>
</evidence>
<dbReference type="RefSeq" id="WP_124971169.1">
    <property type="nucleotide sequence ID" value="NZ_RQVS01000005.1"/>
</dbReference>
<keyword evidence="3 5" id="KW-0808">Transferase</keyword>
<dbReference type="PANTHER" id="PTHR11138">
    <property type="entry name" value="METHIONYL-TRNA FORMYLTRANSFERASE"/>
    <property type="match status" value="1"/>
</dbReference>
<dbReference type="InterPro" id="IPR041711">
    <property type="entry name" value="Met-tRNA-FMT_N"/>
</dbReference>
<dbReference type="SUPFAM" id="SSF50486">
    <property type="entry name" value="FMT C-terminal domain-like"/>
    <property type="match status" value="1"/>
</dbReference>
<dbReference type="PANTHER" id="PTHR11138:SF5">
    <property type="entry name" value="METHIONYL-TRNA FORMYLTRANSFERASE, MITOCHONDRIAL"/>
    <property type="match status" value="1"/>
</dbReference>
<dbReference type="InterPro" id="IPR044135">
    <property type="entry name" value="Met-tRNA-FMT_C"/>
</dbReference>
<sequence>MRIVFAGTPEAAVPTLEGLAASGHEIVAVVTREDAPRGRKRVLTPSPVAQRAAELGLPIVKANRLDAEVTAGLLAREPELGVVVAYGGLVREPLLSGPTHGWINLHFSELPKWRGAAPVQRAVLAGDTTSGIAVFQLEAGLDTGPTFVNRAVEIGTEESSGELLERLATEGVADVLTVVDAIASGTAIATDQRGEPTYAPKLTGADGEIDWNASAEAVSARIRGATPEPGATTRLGGERFKIHRIAHPSSDTALEAGLVALVDGRVLVGTATTALELVRVQPAGKNAMDAAAWWRGRHGAEVRFA</sequence>
<evidence type="ECO:0000259" key="7">
    <source>
        <dbReference type="Pfam" id="PF02911"/>
    </source>
</evidence>
<dbReference type="EC" id="2.1.2.9" evidence="2 5"/>
<dbReference type="InterPro" id="IPR011034">
    <property type="entry name" value="Formyl_transferase-like_C_sf"/>
</dbReference>
<dbReference type="OrthoDB" id="9802815at2"/>
<evidence type="ECO:0000256" key="5">
    <source>
        <dbReference type="HAMAP-Rule" id="MF_00182"/>
    </source>
</evidence>
<dbReference type="Gene3D" id="3.40.50.12230">
    <property type="match status" value="1"/>
</dbReference>
<dbReference type="HAMAP" id="MF_00182">
    <property type="entry name" value="Formyl_trans"/>
    <property type="match status" value="1"/>
</dbReference>
<evidence type="ECO:0000256" key="3">
    <source>
        <dbReference type="ARBA" id="ARBA00022679"/>
    </source>
</evidence>
<comment type="caution">
    <text evidence="8">The sequence shown here is derived from an EMBL/GenBank/DDBJ whole genome shotgun (WGS) entry which is preliminary data.</text>
</comment>
<organism evidence="8 9">
    <name type="scientific">Gulosibacter macacae</name>
    <dbReference type="NCBI Taxonomy" id="2488791"/>
    <lineage>
        <taxon>Bacteria</taxon>
        <taxon>Bacillati</taxon>
        <taxon>Actinomycetota</taxon>
        <taxon>Actinomycetes</taxon>
        <taxon>Micrococcales</taxon>
        <taxon>Microbacteriaceae</taxon>
        <taxon>Gulosibacter</taxon>
    </lineage>
</organism>
<dbReference type="InterPro" id="IPR002376">
    <property type="entry name" value="Formyl_transf_N"/>
</dbReference>
<evidence type="ECO:0000259" key="6">
    <source>
        <dbReference type="Pfam" id="PF00551"/>
    </source>
</evidence>
<evidence type="ECO:0000313" key="9">
    <source>
        <dbReference type="Proteomes" id="UP000274391"/>
    </source>
</evidence>
<dbReference type="CDD" id="cd08704">
    <property type="entry name" value="Met_tRNA_FMT_C"/>
    <property type="match status" value="1"/>
</dbReference>
<dbReference type="InterPro" id="IPR036477">
    <property type="entry name" value="Formyl_transf_N_sf"/>
</dbReference>
<dbReference type="Pfam" id="PF02911">
    <property type="entry name" value="Formyl_trans_C"/>
    <property type="match status" value="1"/>
</dbReference>
<evidence type="ECO:0000256" key="4">
    <source>
        <dbReference type="ARBA" id="ARBA00022917"/>
    </source>
</evidence>
<name>A0A3P3W074_9MICO</name>
<keyword evidence="9" id="KW-1185">Reference proteome</keyword>
<dbReference type="SUPFAM" id="SSF53328">
    <property type="entry name" value="Formyltransferase"/>
    <property type="match status" value="1"/>
</dbReference>
<dbReference type="Pfam" id="PF00551">
    <property type="entry name" value="Formyl_trans_N"/>
    <property type="match status" value="1"/>
</dbReference>